<organism evidence="7 8">
    <name type="scientific">Hungatella effluvii</name>
    <dbReference type="NCBI Taxonomy" id="1096246"/>
    <lineage>
        <taxon>Bacteria</taxon>
        <taxon>Bacillati</taxon>
        <taxon>Bacillota</taxon>
        <taxon>Clostridia</taxon>
        <taxon>Lachnospirales</taxon>
        <taxon>Lachnospiraceae</taxon>
        <taxon>Hungatella</taxon>
    </lineage>
</organism>
<evidence type="ECO:0000313" key="7">
    <source>
        <dbReference type="EMBL" id="PXX43512.1"/>
    </source>
</evidence>
<feature type="transmembrane region" description="Helical" evidence="6">
    <location>
        <begin position="45"/>
        <end position="67"/>
    </location>
</feature>
<accession>A0A2V3XWL0</accession>
<dbReference type="EMBL" id="QJKD01000031">
    <property type="protein sequence ID" value="PXX43512.1"/>
    <property type="molecule type" value="Genomic_DNA"/>
</dbReference>
<dbReference type="PANTHER" id="PTHR30250:SF11">
    <property type="entry name" value="O-ANTIGEN TRANSPORTER-RELATED"/>
    <property type="match status" value="1"/>
</dbReference>
<feature type="transmembrane region" description="Helical" evidence="6">
    <location>
        <begin position="325"/>
        <end position="347"/>
    </location>
</feature>
<keyword evidence="5 6" id="KW-0472">Membrane</keyword>
<dbReference type="PANTHER" id="PTHR30250">
    <property type="entry name" value="PST FAMILY PREDICTED COLANIC ACID TRANSPORTER"/>
    <property type="match status" value="1"/>
</dbReference>
<sequence length="465" mass="52829">MKPRYKHFFFTVIGYFAGNVFTKLISLILLPLYTKLIDPEIYGLYGVNMTIVQLLVPVVCMCIWMAVFRYSAEAETEQDRYEIISTGLPVMWIASGVIVAVLLIINIFWSLGNPYLVCFYAIANGFQYFYGYIARSMKDNKTFILSGCVNSTINLLLNWIGIVYLHHGIEALYYSYIIGTLAQVLIIGIKFRVLSHFRMEYVHKGRLRTLFKFGGPLALNSIMQWLLTGFTQIMIAQMLGTYYNGLFSVAVKFATLISLIASIFEYAWLELAYDLAKNDNSVGYYRRVINMLFGVLVFGSSVFMLVIKIMFPYFIAPAYSEALEIIPYIVMYAGANSFASFFSTIYMSYKDVKTIIASSLVAGGTNLLLILLLIPALGFHGAMISLMVASVLMMLIREIVLEKKYRIGIDALTGIWILILPASIAAFYLSPNILVDVSSILIYMVLFVFVARRMFYTYMRPKKLR</sequence>
<evidence type="ECO:0000256" key="2">
    <source>
        <dbReference type="ARBA" id="ARBA00022475"/>
    </source>
</evidence>
<evidence type="ECO:0000256" key="5">
    <source>
        <dbReference type="ARBA" id="ARBA00023136"/>
    </source>
</evidence>
<feature type="transmembrane region" description="Helical" evidence="6">
    <location>
        <begin position="114"/>
        <end position="131"/>
    </location>
</feature>
<dbReference type="Pfam" id="PF01943">
    <property type="entry name" value="Polysacc_synt"/>
    <property type="match status" value="1"/>
</dbReference>
<evidence type="ECO:0000256" key="6">
    <source>
        <dbReference type="SAM" id="Phobius"/>
    </source>
</evidence>
<reference evidence="7 8" key="1">
    <citation type="submission" date="2018-05" db="EMBL/GenBank/DDBJ databases">
        <title>Genomic Encyclopedia of Type Strains, Phase IV (KMG-IV): sequencing the most valuable type-strain genomes for metagenomic binning, comparative biology and taxonomic classification.</title>
        <authorList>
            <person name="Goeker M."/>
        </authorList>
    </citation>
    <scope>NUCLEOTIDE SEQUENCE [LARGE SCALE GENOMIC DNA]</scope>
    <source>
        <strain evidence="7 8">DSM 24995</strain>
    </source>
</reference>
<evidence type="ECO:0000256" key="3">
    <source>
        <dbReference type="ARBA" id="ARBA00022692"/>
    </source>
</evidence>
<comment type="caution">
    <text evidence="7">The sequence shown here is derived from an EMBL/GenBank/DDBJ whole genome shotgun (WGS) entry which is preliminary data.</text>
</comment>
<feature type="transmembrane region" description="Helical" evidence="6">
    <location>
        <begin position="407"/>
        <end position="428"/>
    </location>
</feature>
<dbReference type="InterPro" id="IPR050833">
    <property type="entry name" value="Poly_Biosynth_Transport"/>
</dbReference>
<evidence type="ECO:0000313" key="8">
    <source>
        <dbReference type="Proteomes" id="UP000248057"/>
    </source>
</evidence>
<dbReference type="RefSeq" id="WP_110326754.1">
    <property type="nucleotide sequence ID" value="NZ_QJKD01000031.1"/>
</dbReference>
<feature type="transmembrane region" description="Helical" evidence="6">
    <location>
        <begin position="354"/>
        <end position="374"/>
    </location>
</feature>
<feature type="transmembrane region" description="Helical" evidence="6">
    <location>
        <begin position="247"/>
        <end position="268"/>
    </location>
</feature>
<keyword evidence="3 6" id="KW-0812">Transmembrane</keyword>
<feature type="transmembrane region" description="Helical" evidence="6">
    <location>
        <begin position="143"/>
        <end position="165"/>
    </location>
</feature>
<dbReference type="InterPro" id="IPR002797">
    <property type="entry name" value="Polysacc_synth"/>
</dbReference>
<proteinExistence type="predicted"/>
<keyword evidence="2" id="KW-1003">Cell membrane</keyword>
<feature type="transmembrane region" description="Helical" evidence="6">
    <location>
        <begin position="171"/>
        <end position="189"/>
    </location>
</feature>
<keyword evidence="4 6" id="KW-1133">Transmembrane helix</keyword>
<keyword evidence="8" id="KW-1185">Reference proteome</keyword>
<feature type="transmembrane region" description="Helical" evidence="6">
    <location>
        <begin position="288"/>
        <end position="313"/>
    </location>
</feature>
<dbReference type="Proteomes" id="UP000248057">
    <property type="component" value="Unassembled WGS sequence"/>
</dbReference>
<protein>
    <submittedName>
        <fullName evidence="7">O-antigen/teichoic acid export membrane protein</fullName>
    </submittedName>
</protein>
<evidence type="ECO:0000256" key="4">
    <source>
        <dbReference type="ARBA" id="ARBA00022989"/>
    </source>
</evidence>
<feature type="transmembrane region" description="Helical" evidence="6">
    <location>
        <begin position="88"/>
        <end position="108"/>
    </location>
</feature>
<dbReference type="AlphaFoldDB" id="A0A2V3XWL0"/>
<feature type="transmembrane region" description="Helical" evidence="6">
    <location>
        <begin position="12"/>
        <end position="33"/>
    </location>
</feature>
<dbReference type="GO" id="GO:0005886">
    <property type="term" value="C:plasma membrane"/>
    <property type="evidence" value="ECO:0007669"/>
    <property type="project" value="UniProtKB-SubCell"/>
</dbReference>
<name>A0A2V3XWL0_9FIRM</name>
<feature type="transmembrane region" description="Helical" evidence="6">
    <location>
        <begin position="210"/>
        <end position="227"/>
    </location>
</feature>
<feature type="transmembrane region" description="Helical" evidence="6">
    <location>
        <begin position="380"/>
        <end position="400"/>
    </location>
</feature>
<comment type="subcellular location">
    <subcellularLocation>
        <location evidence="1">Cell membrane</location>
        <topology evidence="1">Multi-pass membrane protein</topology>
    </subcellularLocation>
</comment>
<evidence type="ECO:0000256" key="1">
    <source>
        <dbReference type="ARBA" id="ARBA00004651"/>
    </source>
</evidence>
<dbReference type="GeneID" id="86065056"/>
<gene>
    <name evidence="7" type="ORF">DFR60_13128</name>
</gene>